<evidence type="ECO:0000313" key="2">
    <source>
        <dbReference type="EMBL" id="PRM91919.1"/>
    </source>
</evidence>
<proteinExistence type="predicted"/>
<comment type="caution">
    <text evidence="2">The sequence shown here is derived from an EMBL/GenBank/DDBJ whole genome shotgun (WGS) entry which is preliminary data.</text>
</comment>
<evidence type="ECO:0000256" key="1">
    <source>
        <dbReference type="SAM" id="Phobius"/>
    </source>
</evidence>
<keyword evidence="1" id="KW-0812">Transmembrane</keyword>
<dbReference type="AlphaFoldDB" id="A0A2S9SZH7"/>
<reference evidence="2 3" key="1">
    <citation type="submission" date="2017-09" db="EMBL/GenBank/DDBJ databases">
        <title>Reassesment of A. cryaerophilus.</title>
        <authorList>
            <person name="Perez-Cataluna A."/>
            <person name="Collado L."/>
            <person name="Salgado O."/>
            <person name="Lefinanco V."/>
            <person name="Figueras M.J."/>
        </authorList>
    </citation>
    <scope>NUCLEOTIDE SEQUENCE [LARGE SCALE GENOMIC DNA]</scope>
    <source>
        <strain evidence="2 3">LMG 10210</strain>
    </source>
</reference>
<dbReference type="Proteomes" id="UP000238281">
    <property type="component" value="Unassembled WGS sequence"/>
</dbReference>
<accession>A0A2S9SZH7</accession>
<sequence length="174" mass="20527">MEYSITVALMAGFISYIGLVITKEQKISDFRQEWINSIRNDVADLMKELHHFYMAYLVAQKESQSNIEFLKNNLLITNQIQFLVHKIKLRLNPDDSDGIIKLLDEIMNIITSPTELKDDENFDKLTEKLNTKAHELFKSEWERVKRGEKWFRWSKWFLFLGSVYLIGYSIVGLS</sequence>
<dbReference type="EMBL" id="NXGE01000019">
    <property type="protein sequence ID" value="PRM91919.1"/>
    <property type="molecule type" value="Genomic_DNA"/>
</dbReference>
<feature type="transmembrane region" description="Helical" evidence="1">
    <location>
        <begin position="6"/>
        <end position="22"/>
    </location>
</feature>
<feature type="transmembrane region" description="Helical" evidence="1">
    <location>
        <begin position="153"/>
        <end position="171"/>
    </location>
</feature>
<keyword evidence="1" id="KW-1133">Transmembrane helix</keyword>
<protein>
    <submittedName>
        <fullName evidence="2">Uncharacterized protein</fullName>
    </submittedName>
</protein>
<dbReference type="RefSeq" id="WP_105916243.1">
    <property type="nucleotide sequence ID" value="NZ_NXGE01000019.1"/>
</dbReference>
<evidence type="ECO:0000313" key="3">
    <source>
        <dbReference type="Proteomes" id="UP000238281"/>
    </source>
</evidence>
<name>A0A2S9SZH7_9BACT</name>
<keyword evidence="1" id="KW-0472">Membrane</keyword>
<organism evidence="2 3">
    <name type="scientific">Aliarcobacter cryaerophilus</name>
    <dbReference type="NCBI Taxonomy" id="28198"/>
    <lineage>
        <taxon>Bacteria</taxon>
        <taxon>Pseudomonadati</taxon>
        <taxon>Campylobacterota</taxon>
        <taxon>Epsilonproteobacteria</taxon>
        <taxon>Campylobacterales</taxon>
        <taxon>Arcobacteraceae</taxon>
        <taxon>Aliarcobacter</taxon>
    </lineage>
</organism>
<gene>
    <name evidence="2" type="ORF">CJ673_11230</name>
</gene>